<sequence>MWSSNYEMSHRINRSSIFALMFCSFLSLSPPANSAERTIKEEQAERKAFVRDAMKEQSDRISQQLEKMYKEGVSPLMIITSLKPFGDWDYYWVDGGSISWEPNAGQTLQRVNVPEGFVTDLTSIPRLFWQALRPEGRYAYAAVVHDYLYWTQTRPREEADQILKFAMEDSRVDARTVDAIYQAVRLFGKNSWDNNAHLKASGEKRFLRRFPDDFTTSWSDWRKQPDVFAD</sequence>
<evidence type="ECO:0000256" key="2">
    <source>
        <dbReference type="SAM" id="SignalP"/>
    </source>
</evidence>
<organism evidence="3 4">
    <name type="scientific">Pseudomonas chlororaphis</name>
    <dbReference type="NCBI Taxonomy" id="587753"/>
    <lineage>
        <taxon>Bacteria</taxon>
        <taxon>Pseudomonadati</taxon>
        <taxon>Pseudomonadota</taxon>
        <taxon>Gammaproteobacteria</taxon>
        <taxon>Pseudomonadales</taxon>
        <taxon>Pseudomonadaceae</taxon>
        <taxon>Pseudomonas</taxon>
    </lineage>
</organism>
<feature type="signal peptide" evidence="2">
    <location>
        <begin position="1"/>
        <end position="34"/>
    </location>
</feature>
<dbReference type="Proteomes" id="UP000268048">
    <property type="component" value="Chromosome"/>
</dbReference>
<name>A0A3G7TN08_9PSED</name>
<reference evidence="3 4" key="1">
    <citation type="submission" date="2018-03" db="EMBL/GenBank/DDBJ databases">
        <title>Diversity of phytobeneficial traits revealed by whole-genome analysis of worldwide-isolated phenazine-producing Pseudomonas spp.</title>
        <authorList>
            <person name="Biessy A."/>
            <person name="Novinscak A."/>
            <person name="Blom J."/>
            <person name="Leger G."/>
            <person name="Thomashow L.S."/>
            <person name="Cazorla F.M."/>
            <person name="Josic D."/>
            <person name="Filion M."/>
        </authorList>
    </citation>
    <scope>NUCLEOTIDE SEQUENCE [LARGE SCALE GENOMIC DNA]</scope>
    <source>
        <strain evidence="3 4">B25</strain>
    </source>
</reference>
<dbReference type="EMBL" id="CP027753">
    <property type="protein sequence ID" value="AZE48261.1"/>
    <property type="molecule type" value="Genomic_DNA"/>
</dbReference>
<accession>A0A3G7TN08</accession>
<proteinExistence type="predicted"/>
<keyword evidence="1" id="KW-0175">Coiled coil</keyword>
<keyword evidence="2" id="KW-0732">Signal</keyword>
<evidence type="ECO:0000313" key="3">
    <source>
        <dbReference type="EMBL" id="AZE48261.1"/>
    </source>
</evidence>
<dbReference type="Pfam" id="PF07087">
    <property type="entry name" value="DUF1353"/>
    <property type="match status" value="1"/>
</dbReference>
<feature type="coiled-coil region" evidence="1">
    <location>
        <begin position="32"/>
        <end position="71"/>
    </location>
</feature>
<dbReference type="RefSeq" id="WP_124320277.1">
    <property type="nucleotide sequence ID" value="NZ_CP027753.1"/>
</dbReference>
<dbReference type="InterPro" id="IPR010767">
    <property type="entry name" value="Phage_CGC-2007_Cje0229"/>
</dbReference>
<evidence type="ECO:0000313" key="4">
    <source>
        <dbReference type="Proteomes" id="UP000268048"/>
    </source>
</evidence>
<feature type="chain" id="PRO_5018214762" description="DUF1353 domain-containing protein" evidence="2">
    <location>
        <begin position="35"/>
        <end position="230"/>
    </location>
</feature>
<dbReference type="AlphaFoldDB" id="A0A3G7TN08"/>
<evidence type="ECO:0000256" key="1">
    <source>
        <dbReference type="SAM" id="Coils"/>
    </source>
</evidence>
<protein>
    <recommendedName>
        <fullName evidence="5">DUF1353 domain-containing protein</fullName>
    </recommendedName>
</protein>
<gene>
    <name evidence="3" type="ORF">C4K04_2588</name>
</gene>
<evidence type="ECO:0008006" key="5">
    <source>
        <dbReference type="Google" id="ProtNLM"/>
    </source>
</evidence>